<reference evidence="2 3" key="3">
    <citation type="journal article" name="Genome Announc.">
        <title>Improved Draft Genome Sequence of Clostridium pasteurianum Strain ATCC 6013 (DSM 525) Using a Hybrid Next-Generation Sequencing Approach.</title>
        <authorList>
            <person name="Pyne M.E."/>
            <person name="Utturkar S."/>
            <person name="Brown S.D."/>
            <person name="Moo-Young M."/>
            <person name="Chung D.A."/>
            <person name="Chou C.P."/>
        </authorList>
    </citation>
    <scope>NUCLEOTIDE SEQUENCE [LARGE SCALE GENOMIC DNA]</scope>
    <source>
        <strain evidence="2 3">ATCC 6013</strain>
    </source>
</reference>
<dbReference type="KEGG" id="cpae:CPAST_c07640"/>
<dbReference type="eggNOG" id="COG3209">
    <property type="taxonomic scope" value="Bacteria"/>
</dbReference>
<dbReference type="Gene3D" id="2.180.10.10">
    <property type="entry name" value="RHS repeat-associated core"/>
    <property type="match status" value="1"/>
</dbReference>
<dbReference type="Proteomes" id="UP000030905">
    <property type="component" value="Chromosome"/>
</dbReference>
<protein>
    <recommendedName>
        <fullName evidence="5">RHS repeat-associated core domain-containing protein</fullName>
    </recommendedName>
</protein>
<evidence type="ECO:0000313" key="3">
    <source>
        <dbReference type="Proteomes" id="UP000028042"/>
    </source>
</evidence>
<name>A0A0H3J0J2_CLOPA</name>
<dbReference type="GeneID" id="93072976"/>
<dbReference type="RefSeq" id="WP_003446349.1">
    <property type="nucleotide sequence ID" value="NZ_ANZB01000010.1"/>
</dbReference>
<proteinExistence type="predicted"/>
<evidence type="ECO:0000313" key="1">
    <source>
        <dbReference type="EMBL" id="AJA50852.1"/>
    </source>
</evidence>
<dbReference type="Proteomes" id="UP000028042">
    <property type="component" value="Unassembled WGS sequence"/>
</dbReference>
<dbReference type="AlphaFoldDB" id="A0A0H3J0J2"/>
<evidence type="ECO:0008006" key="5">
    <source>
        <dbReference type="Google" id="ProtNLM"/>
    </source>
</evidence>
<organism evidence="1 4">
    <name type="scientific">Clostridium pasteurianum DSM 525 = ATCC 6013</name>
    <dbReference type="NCBI Taxonomy" id="1262449"/>
    <lineage>
        <taxon>Bacteria</taxon>
        <taxon>Bacillati</taxon>
        <taxon>Bacillota</taxon>
        <taxon>Clostridia</taxon>
        <taxon>Eubacteriales</taxon>
        <taxon>Clostridiaceae</taxon>
        <taxon>Clostridium</taxon>
    </lineage>
</organism>
<reference evidence="1 4" key="1">
    <citation type="journal article" date="2015" name="Genome Announc.">
        <title>Complete Genome Sequence of the Nitrogen-Fixing and Solvent-Producing Clostridium pasteurianum DSM 525.</title>
        <authorList>
            <person name="Poehlein A."/>
            <person name="Grosse-Honebrink A."/>
            <person name="Zhang Y."/>
            <person name="Minton N.P."/>
            <person name="Daniel R."/>
        </authorList>
    </citation>
    <scope>NUCLEOTIDE SEQUENCE [LARGE SCALE GENOMIC DNA]</scope>
    <source>
        <strain evidence="1">DSM 525</strain>
        <strain evidence="4">DSM 525 / ATCC 6013</strain>
    </source>
</reference>
<evidence type="ECO:0000313" key="4">
    <source>
        <dbReference type="Proteomes" id="UP000030905"/>
    </source>
</evidence>
<dbReference type="KEGG" id="cpat:CLPA_c07640"/>
<dbReference type="PATRIC" id="fig|1262449.3.peg.2802"/>
<accession>A0A0H3J0J2</accession>
<dbReference type="EMBL" id="CP009268">
    <property type="protein sequence ID" value="AJA50852.1"/>
    <property type="molecule type" value="Genomic_DNA"/>
</dbReference>
<keyword evidence="4" id="KW-1185">Reference proteome</keyword>
<gene>
    <name evidence="1" type="ORF">CLPA_c07640</name>
    <name evidence="2" type="ORF">CP6013_02387</name>
</gene>
<reference evidence="2" key="2">
    <citation type="submission" date="2015-10" db="EMBL/GenBank/DDBJ databases">
        <title>Improved Draft Genome Sequence of Clostridium pasteurianum Strain ATCC 6013 (DSM 525) Using a Hybrid Next-Generation Sequencing Approach.</title>
        <authorList>
            <person name="Pyne M.E."/>
            <person name="Utturkar S.M."/>
            <person name="Brown S.D."/>
            <person name="Moo-Young M."/>
            <person name="Chung D.A."/>
            <person name="Chou P.C."/>
        </authorList>
    </citation>
    <scope>NUCLEOTIDE SEQUENCE</scope>
    <source>
        <strain evidence="2">ATCC 6013</strain>
    </source>
</reference>
<evidence type="ECO:0000313" key="2">
    <source>
        <dbReference type="EMBL" id="KRU13139.1"/>
    </source>
</evidence>
<dbReference type="EMBL" id="JPGY02000001">
    <property type="protein sequence ID" value="KRU13139.1"/>
    <property type="molecule type" value="Genomic_DNA"/>
</dbReference>
<sequence>MIVENISIFSKPYEVTREDNAVLNKTIVYTYNAGGNIRSKVEYAYTAGTLGAATKTVNYGYGDSNWKDKLTSYNGKNISYDAIGNPLNDGTYSYTWEEGRQVKTISGNGKSIRYQ</sequence>